<organism evidence="2 3">
    <name type="scientific">Rhodococcus antarcticus</name>
    <dbReference type="NCBI Taxonomy" id="2987751"/>
    <lineage>
        <taxon>Bacteria</taxon>
        <taxon>Bacillati</taxon>
        <taxon>Actinomycetota</taxon>
        <taxon>Actinomycetes</taxon>
        <taxon>Mycobacteriales</taxon>
        <taxon>Nocardiaceae</taxon>
        <taxon>Rhodococcus</taxon>
    </lineage>
</organism>
<dbReference type="InterPro" id="IPR010982">
    <property type="entry name" value="Lambda_DNA-bd_dom_sf"/>
</dbReference>
<proteinExistence type="predicted"/>
<dbReference type="Proteomes" id="UP001164965">
    <property type="component" value="Chromosome"/>
</dbReference>
<dbReference type="CDD" id="cd00093">
    <property type="entry name" value="HTH_XRE"/>
    <property type="match status" value="1"/>
</dbReference>
<accession>A0ABY6P2E1</accession>
<dbReference type="RefSeq" id="WP_265383920.1">
    <property type="nucleotide sequence ID" value="NZ_CP110615.1"/>
</dbReference>
<feature type="domain" description="HTH cro/C1-type" evidence="1">
    <location>
        <begin position="31"/>
        <end position="64"/>
    </location>
</feature>
<dbReference type="Gene3D" id="1.10.260.40">
    <property type="entry name" value="lambda repressor-like DNA-binding domains"/>
    <property type="match status" value="1"/>
</dbReference>
<evidence type="ECO:0000313" key="3">
    <source>
        <dbReference type="Proteomes" id="UP001164965"/>
    </source>
</evidence>
<dbReference type="PROSITE" id="PS50943">
    <property type="entry name" value="HTH_CROC1"/>
    <property type="match status" value="1"/>
</dbReference>
<dbReference type="SMART" id="SM00530">
    <property type="entry name" value="HTH_XRE"/>
    <property type="match status" value="1"/>
</dbReference>
<evidence type="ECO:0000259" key="1">
    <source>
        <dbReference type="PROSITE" id="PS50943"/>
    </source>
</evidence>
<sequence>MGGTHPGGAETARLNLARQRELYGEVLADRVRRLLVAFDLSQTQLASVVGISPTMLSQVVNGRRQKIANPAVLARMTLLERRAVGADAGRRAAVLEEVRATSVPEAVEQAGDADRVVVSALRAELAGEDLQACAEAVRPLSPALAELLEQAAR</sequence>
<reference evidence="2" key="1">
    <citation type="submission" date="2022-10" db="EMBL/GenBank/DDBJ databases">
        <title>Rhodococcus sp.75.</title>
        <authorList>
            <person name="Sun M."/>
        </authorList>
    </citation>
    <scope>NUCLEOTIDE SEQUENCE</scope>
    <source>
        <strain evidence="2">75</strain>
    </source>
</reference>
<name>A0ABY6P2E1_9NOCA</name>
<keyword evidence="3" id="KW-1185">Reference proteome</keyword>
<dbReference type="InterPro" id="IPR001387">
    <property type="entry name" value="Cro/C1-type_HTH"/>
</dbReference>
<evidence type="ECO:0000313" key="2">
    <source>
        <dbReference type="EMBL" id="UZJ25816.1"/>
    </source>
</evidence>
<gene>
    <name evidence="2" type="ORF">RHODO2019_05075</name>
</gene>
<dbReference type="SUPFAM" id="SSF47413">
    <property type="entry name" value="lambda repressor-like DNA-binding domains"/>
    <property type="match status" value="1"/>
</dbReference>
<dbReference type="EMBL" id="CP110615">
    <property type="protein sequence ID" value="UZJ25816.1"/>
    <property type="molecule type" value="Genomic_DNA"/>
</dbReference>
<protein>
    <submittedName>
        <fullName evidence="2">Helix-turn-helix domain-containing protein</fullName>
    </submittedName>
</protein>
<dbReference type="Pfam" id="PF01381">
    <property type="entry name" value="HTH_3"/>
    <property type="match status" value="1"/>
</dbReference>